<dbReference type="PRINTS" id="PR00411">
    <property type="entry name" value="PNDRDTASEI"/>
</dbReference>
<dbReference type="Pfam" id="PF01266">
    <property type="entry name" value="DAO"/>
    <property type="match status" value="1"/>
</dbReference>
<proteinExistence type="predicted"/>
<evidence type="ECO:0000313" key="4">
    <source>
        <dbReference type="Proteomes" id="UP001597479"/>
    </source>
</evidence>
<keyword evidence="1 3" id="KW-0560">Oxidoreductase</keyword>
<dbReference type="PANTHER" id="PTHR13847">
    <property type="entry name" value="SARCOSINE DEHYDROGENASE-RELATED"/>
    <property type="match status" value="1"/>
</dbReference>
<sequence length="391" mass="40799">MQTVVIGAGVVGVSIAARLAERGASVTVVDQGAPGGGTTSTSYAWVNANGKEPQPYYDLNLAGLEAHRAMSAGNLATGRGSWLGTGGHVEIAVDDTHRDHLAGRLARLTELGYGAEVVTHERAAALLPDVRVPDAAQLIVHFTREAYAYPTLYLAHMLGRARAAGVRVLTGATVTGLRPSASGGGEVLLDDGTLLAGSTIVSAVGRWTGELAALAGADVPMQTFASPGDPTVGYLAETGPVPVRLDRLVTSPWLNVRPAGGGRLLLQALDLDTTADPTDVPGPASPLAEEFLRRLRDVLPGAEGARIERLVVGQRALPGDGRTIVGRTARVPWLYVVATHSGVTLAPYLGDGVASEIYGEQVPAFAEFRPERFHVDAAYEPVVAPRRPGEQ</sequence>
<organism evidence="3 4">
    <name type="scientific">Promicromonospora vindobonensis</name>
    <dbReference type="NCBI Taxonomy" id="195748"/>
    <lineage>
        <taxon>Bacteria</taxon>
        <taxon>Bacillati</taxon>
        <taxon>Actinomycetota</taxon>
        <taxon>Actinomycetes</taxon>
        <taxon>Micrococcales</taxon>
        <taxon>Promicromonosporaceae</taxon>
        <taxon>Promicromonospora</taxon>
    </lineage>
</organism>
<dbReference type="Proteomes" id="UP001597479">
    <property type="component" value="Unassembled WGS sequence"/>
</dbReference>
<comment type="caution">
    <text evidence="3">The sequence shown here is derived from an EMBL/GenBank/DDBJ whole genome shotgun (WGS) entry which is preliminary data.</text>
</comment>
<dbReference type="SUPFAM" id="SSF51905">
    <property type="entry name" value="FAD/NAD(P)-binding domain"/>
    <property type="match status" value="1"/>
</dbReference>
<dbReference type="EC" id="1.-.-.-" evidence="3"/>
<accession>A0ABW5VYB1</accession>
<dbReference type="EMBL" id="JBHUOG010000002">
    <property type="protein sequence ID" value="MFD2796648.1"/>
    <property type="molecule type" value="Genomic_DNA"/>
</dbReference>
<reference evidence="4" key="1">
    <citation type="journal article" date="2019" name="Int. J. Syst. Evol. Microbiol.">
        <title>The Global Catalogue of Microorganisms (GCM) 10K type strain sequencing project: providing services to taxonomists for standard genome sequencing and annotation.</title>
        <authorList>
            <consortium name="The Broad Institute Genomics Platform"/>
            <consortium name="The Broad Institute Genome Sequencing Center for Infectious Disease"/>
            <person name="Wu L."/>
            <person name="Ma J."/>
        </authorList>
    </citation>
    <scope>NUCLEOTIDE SEQUENCE [LARGE SCALE GENOMIC DNA]</scope>
    <source>
        <strain evidence="4">CCM 7044</strain>
    </source>
</reference>
<evidence type="ECO:0000256" key="1">
    <source>
        <dbReference type="ARBA" id="ARBA00023002"/>
    </source>
</evidence>
<dbReference type="PANTHER" id="PTHR13847:SF289">
    <property type="entry name" value="GLYCINE OXIDASE"/>
    <property type="match status" value="1"/>
</dbReference>
<keyword evidence="4" id="KW-1185">Reference proteome</keyword>
<dbReference type="Gene3D" id="3.50.50.60">
    <property type="entry name" value="FAD/NAD(P)-binding domain"/>
    <property type="match status" value="1"/>
</dbReference>
<evidence type="ECO:0000259" key="2">
    <source>
        <dbReference type="Pfam" id="PF01266"/>
    </source>
</evidence>
<dbReference type="Gene3D" id="3.30.9.10">
    <property type="entry name" value="D-Amino Acid Oxidase, subunit A, domain 2"/>
    <property type="match status" value="1"/>
</dbReference>
<dbReference type="InterPro" id="IPR006076">
    <property type="entry name" value="FAD-dep_OxRdtase"/>
</dbReference>
<feature type="domain" description="FAD dependent oxidoreductase" evidence="2">
    <location>
        <begin position="4"/>
        <end position="354"/>
    </location>
</feature>
<dbReference type="InterPro" id="IPR036188">
    <property type="entry name" value="FAD/NAD-bd_sf"/>
</dbReference>
<dbReference type="RefSeq" id="WP_377188598.1">
    <property type="nucleotide sequence ID" value="NZ_JBHUOG010000002.1"/>
</dbReference>
<gene>
    <name evidence="3" type="ORF">ACFS27_24010</name>
</gene>
<protein>
    <submittedName>
        <fullName evidence="3">NAD(P)/FAD-dependent oxidoreductase</fullName>
        <ecNumber evidence="3">1.-.-.-</ecNumber>
    </submittedName>
</protein>
<evidence type="ECO:0000313" key="3">
    <source>
        <dbReference type="EMBL" id="MFD2796648.1"/>
    </source>
</evidence>
<dbReference type="GO" id="GO:0016491">
    <property type="term" value="F:oxidoreductase activity"/>
    <property type="evidence" value="ECO:0007669"/>
    <property type="project" value="UniProtKB-KW"/>
</dbReference>
<name>A0ABW5VYB1_9MICO</name>